<evidence type="ECO:0000256" key="5">
    <source>
        <dbReference type="ARBA" id="ARBA00023065"/>
    </source>
</evidence>
<evidence type="ECO:0000256" key="3">
    <source>
        <dbReference type="ARBA" id="ARBA00022692"/>
    </source>
</evidence>
<keyword evidence="2 8" id="KW-0813">Transport</keyword>
<reference evidence="12" key="1">
    <citation type="submission" date="2017-02" db="UniProtKB">
        <authorList>
            <consortium name="WormBaseParasite"/>
        </authorList>
    </citation>
    <scope>IDENTIFICATION</scope>
</reference>
<accession>A0A0R3RHG4</accession>
<feature type="transmembrane region" description="Helical" evidence="9">
    <location>
        <begin position="157"/>
        <end position="175"/>
    </location>
</feature>
<name>A0A0R3RHG4_9BILA</name>
<keyword evidence="4 9" id="KW-1133">Transmembrane helix</keyword>
<keyword evidence="3 8" id="KW-0812">Transmembrane</keyword>
<proteinExistence type="inferred from homology"/>
<keyword evidence="6 9" id="KW-0472">Membrane</keyword>
<feature type="transmembrane region" description="Helical" evidence="9">
    <location>
        <begin position="262"/>
        <end position="291"/>
    </location>
</feature>
<dbReference type="Proteomes" id="UP000050640">
    <property type="component" value="Unplaced"/>
</dbReference>
<organism evidence="11 12">
    <name type="scientific">Elaeophora elaphi</name>
    <dbReference type="NCBI Taxonomy" id="1147741"/>
    <lineage>
        <taxon>Eukaryota</taxon>
        <taxon>Metazoa</taxon>
        <taxon>Ecdysozoa</taxon>
        <taxon>Nematoda</taxon>
        <taxon>Chromadorea</taxon>
        <taxon>Rhabditida</taxon>
        <taxon>Spirurina</taxon>
        <taxon>Spiruromorpha</taxon>
        <taxon>Filarioidea</taxon>
        <taxon>Onchocercidae</taxon>
        <taxon>Elaeophora</taxon>
    </lineage>
</organism>
<feature type="domain" description="Potassium channel" evidence="10">
    <location>
        <begin position="123"/>
        <end position="179"/>
    </location>
</feature>
<dbReference type="WBParaSite" id="EEL_0000088701-mRNA-1">
    <property type="protein sequence ID" value="EEL_0000088701-mRNA-1"/>
    <property type="gene ID" value="EEL_0000088701"/>
</dbReference>
<dbReference type="PRINTS" id="PR01333">
    <property type="entry name" value="2POREKCHANEL"/>
</dbReference>
<evidence type="ECO:0000313" key="12">
    <source>
        <dbReference type="WBParaSite" id="EEL_0000088701-mRNA-1"/>
    </source>
</evidence>
<evidence type="ECO:0000256" key="8">
    <source>
        <dbReference type="RuleBase" id="RU003857"/>
    </source>
</evidence>
<comment type="similarity">
    <text evidence="8">Belongs to the two pore domain potassium channel (TC 1.A.1.8) family.</text>
</comment>
<dbReference type="InterPro" id="IPR013099">
    <property type="entry name" value="K_chnl_dom"/>
</dbReference>
<protein>
    <submittedName>
        <fullName evidence="12">Ion channel</fullName>
    </submittedName>
</protein>
<dbReference type="GO" id="GO:0030322">
    <property type="term" value="P:stabilization of membrane potential"/>
    <property type="evidence" value="ECO:0007669"/>
    <property type="project" value="TreeGrafter"/>
</dbReference>
<dbReference type="GO" id="GO:0022841">
    <property type="term" value="F:potassium ion leak channel activity"/>
    <property type="evidence" value="ECO:0007669"/>
    <property type="project" value="TreeGrafter"/>
</dbReference>
<sequence>LLINNLIFRLYYKLNTPESRSRLCFLLYLFIIPLFTVIGGVSFSLLELVASEKAEMENDQICVAERKLLMENLKASLKHKFSTIVNPQTSQTFTNIWQSIEDTVIEIESCHRLKLSELLPIETFVFRNALLYSFCVYTTIGYGNLFPRTIQGRMLTFIYAIIGIPLNMAFISDLAELISRIMQRALCYFRQRILNKTSEDPCIEYKKFLLIILIASFLAPAIAFIVMEEESSRNWNYMDSLYYTFQTASLIGLGDLTPQPSYIQFFVLMPLFLIAETLFALAFGFITVSFYHQFQAEILLALDFI</sequence>
<evidence type="ECO:0000256" key="1">
    <source>
        <dbReference type="ARBA" id="ARBA00004141"/>
    </source>
</evidence>
<feature type="domain" description="Potassium channel" evidence="10">
    <location>
        <begin position="215"/>
        <end position="286"/>
    </location>
</feature>
<evidence type="ECO:0000256" key="9">
    <source>
        <dbReference type="SAM" id="Phobius"/>
    </source>
</evidence>
<dbReference type="Gene3D" id="1.10.287.70">
    <property type="match status" value="1"/>
</dbReference>
<dbReference type="Pfam" id="PF07885">
    <property type="entry name" value="Ion_trans_2"/>
    <property type="match status" value="2"/>
</dbReference>
<comment type="subcellular location">
    <subcellularLocation>
        <location evidence="1">Membrane</location>
        <topology evidence="1">Multi-pass membrane protein</topology>
    </subcellularLocation>
</comment>
<feature type="transmembrane region" description="Helical" evidence="9">
    <location>
        <begin position="25"/>
        <end position="46"/>
    </location>
</feature>
<evidence type="ECO:0000313" key="11">
    <source>
        <dbReference type="Proteomes" id="UP000050640"/>
    </source>
</evidence>
<feature type="transmembrane region" description="Helical" evidence="9">
    <location>
        <begin position="208"/>
        <end position="227"/>
    </location>
</feature>
<dbReference type="GO" id="GO:0015271">
    <property type="term" value="F:outward rectifier potassium channel activity"/>
    <property type="evidence" value="ECO:0007669"/>
    <property type="project" value="TreeGrafter"/>
</dbReference>
<keyword evidence="5 8" id="KW-0406">Ion transport</keyword>
<keyword evidence="7 8" id="KW-0407">Ion channel</keyword>
<dbReference type="AlphaFoldDB" id="A0A0R3RHG4"/>
<dbReference type="SUPFAM" id="SSF81324">
    <property type="entry name" value="Voltage-gated potassium channels"/>
    <property type="match status" value="2"/>
</dbReference>
<evidence type="ECO:0000256" key="6">
    <source>
        <dbReference type="ARBA" id="ARBA00023136"/>
    </source>
</evidence>
<evidence type="ECO:0000259" key="10">
    <source>
        <dbReference type="Pfam" id="PF07885"/>
    </source>
</evidence>
<keyword evidence="11" id="KW-1185">Reference proteome</keyword>
<evidence type="ECO:0000256" key="4">
    <source>
        <dbReference type="ARBA" id="ARBA00022989"/>
    </source>
</evidence>
<dbReference type="PANTHER" id="PTHR11003:SF334">
    <property type="entry name" value="FI03418P"/>
    <property type="match status" value="1"/>
</dbReference>
<feature type="transmembrane region" description="Helical" evidence="9">
    <location>
        <begin position="124"/>
        <end position="145"/>
    </location>
</feature>
<evidence type="ECO:0000256" key="2">
    <source>
        <dbReference type="ARBA" id="ARBA00022448"/>
    </source>
</evidence>
<dbReference type="InterPro" id="IPR003280">
    <property type="entry name" value="2pore_dom_K_chnl"/>
</dbReference>
<dbReference type="PANTHER" id="PTHR11003">
    <property type="entry name" value="POTASSIUM CHANNEL, SUBFAMILY K"/>
    <property type="match status" value="1"/>
</dbReference>
<evidence type="ECO:0000256" key="7">
    <source>
        <dbReference type="ARBA" id="ARBA00023303"/>
    </source>
</evidence>
<dbReference type="GO" id="GO:0005886">
    <property type="term" value="C:plasma membrane"/>
    <property type="evidence" value="ECO:0007669"/>
    <property type="project" value="TreeGrafter"/>
</dbReference>